<proteinExistence type="predicted"/>
<dbReference type="OrthoDB" id="10031689at2759"/>
<evidence type="ECO:0000313" key="8">
    <source>
        <dbReference type="EMBL" id="VDK18536.1"/>
    </source>
</evidence>
<dbReference type="PANTHER" id="PTHR10878">
    <property type="entry name" value="SEGMENT POLARITY PROTEIN DISHEVELLED"/>
    <property type="match status" value="1"/>
</dbReference>
<organism evidence="8 9">
    <name type="scientific">Anisakis simplex</name>
    <name type="common">Herring worm</name>
    <dbReference type="NCBI Taxonomy" id="6269"/>
    <lineage>
        <taxon>Eukaryota</taxon>
        <taxon>Metazoa</taxon>
        <taxon>Ecdysozoa</taxon>
        <taxon>Nematoda</taxon>
        <taxon>Chromadorea</taxon>
        <taxon>Rhabditida</taxon>
        <taxon>Spirurina</taxon>
        <taxon>Ascaridomorpha</taxon>
        <taxon>Ascaridoidea</taxon>
        <taxon>Anisakidae</taxon>
        <taxon>Anisakis</taxon>
        <taxon>Anisakis simplex complex</taxon>
    </lineage>
</organism>
<dbReference type="InterPro" id="IPR038207">
    <property type="entry name" value="DIX_dom_sf"/>
</dbReference>
<dbReference type="InterPro" id="IPR029071">
    <property type="entry name" value="Ubiquitin-like_domsf"/>
</dbReference>
<protein>
    <recommendedName>
        <fullName evidence="7">DIX domain-containing protein</fullName>
    </recommendedName>
</protein>
<dbReference type="InterPro" id="IPR015506">
    <property type="entry name" value="Dsh/Dvl-rel"/>
</dbReference>
<dbReference type="AlphaFoldDB" id="A0A3P6PED6"/>
<dbReference type="SUPFAM" id="SSF54236">
    <property type="entry name" value="Ubiquitin-like"/>
    <property type="match status" value="1"/>
</dbReference>
<dbReference type="PROSITE" id="PS50841">
    <property type="entry name" value="DIX"/>
    <property type="match status" value="1"/>
</dbReference>
<evidence type="ECO:0000256" key="2">
    <source>
        <dbReference type="ARBA" id="ARBA00022473"/>
    </source>
</evidence>
<keyword evidence="2" id="KW-0217">Developmental protein</keyword>
<keyword evidence="3" id="KW-0963">Cytoplasm</keyword>
<keyword evidence="4 5" id="KW-0879">Wnt signaling pathway</keyword>
<comment type="subcellular location">
    <subcellularLocation>
        <location evidence="1">Cytoplasm</location>
    </subcellularLocation>
</comment>
<sequence>MDDNTPYLSVIPVADDVITLGDFKKVFTRKGYKYFCKQLDRAIGCEVKVEIRDDSCKLEKSANGLIELVLLSTNTPSGTLPRNVPRKHLTAPSAAAAAAVPSAGGIDDVRQQIMDSNARKRRSLHEMVNNGLIHLDPAAIADHRGESVRNCTEDSITAKRAGEGLAELYTSNSEDPYRLEESNSRFTFNSEACSSSAYGGIPVPGAAAASGILGSAPGPSGTNVFAKPHRQRRPRKERYRKAYVPSTISSITESRWVIKS</sequence>
<evidence type="ECO:0000313" key="9">
    <source>
        <dbReference type="Proteomes" id="UP000267096"/>
    </source>
</evidence>
<dbReference type="Proteomes" id="UP000267096">
    <property type="component" value="Unassembled WGS sequence"/>
</dbReference>
<evidence type="ECO:0000256" key="5">
    <source>
        <dbReference type="PROSITE-ProRule" id="PRU00069"/>
    </source>
</evidence>
<feature type="region of interest" description="Disordered" evidence="6">
    <location>
        <begin position="214"/>
        <end position="241"/>
    </location>
</feature>
<dbReference type="SMART" id="SM00021">
    <property type="entry name" value="DAX"/>
    <property type="match status" value="1"/>
</dbReference>
<evidence type="ECO:0000256" key="1">
    <source>
        <dbReference type="ARBA" id="ARBA00004496"/>
    </source>
</evidence>
<dbReference type="InterPro" id="IPR001158">
    <property type="entry name" value="DIX"/>
</dbReference>
<dbReference type="Pfam" id="PF00778">
    <property type="entry name" value="DIX"/>
    <property type="match status" value="1"/>
</dbReference>
<feature type="domain" description="DIX" evidence="7">
    <location>
        <begin position="1"/>
        <end position="73"/>
    </location>
</feature>
<reference evidence="8 9" key="1">
    <citation type="submission" date="2018-11" db="EMBL/GenBank/DDBJ databases">
        <authorList>
            <consortium name="Pathogen Informatics"/>
        </authorList>
    </citation>
    <scope>NUCLEOTIDE SEQUENCE [LARGE SCALE GENOMIC DNA]</scope>
</reference>
<gene>
    <name evidence="8" type="ORF">ASIM_LOCUS1222</name>
</gene>
<dbReference type="Gene3D" id="2.40.240.130">
    <property type="match status" value="1"/>
</dbReference>
<keyword evidence="9" id="KW-1185">Reference proteome</keyword>
<evidence type="ECO:0000256" key="6">
    <source>
        <dbReference type="SAM" id="MobiDB-lite"/>
    </source>
</evidence>
<dbReference type="GO" id="GO:0005829">
    <property type="term" value="C:cytosol"/>
    <property type="evidence" value="ECO:0007669"/>
    <property type="project" value="TreeGrafter"/>
</dbReference>
<dbReference type="GO" id="GO:0060070">
    <property type="term" value="P:canonical Wnt signaling pathway"/>
    <property type="evidence" value="ECO:0007669"/>
    <property type="project" value="TreeGrafter"/>
</dbReference>
<evidence type="ECO:0000259" key="7">
    <source>
        <dbReference type="PROSITE" id="PS50841"/>
    </source>
</evidence>
<accession>A0A3P6PED6</accession>
<evidence type="ECO:0000256" key="3">
    <source>
        <dbReference type="ARBA" id="ARBA00022490"/>
    </source>
</evidence>
<dbReference type="PANTHER" id="PTHR10878:SF24">
    <property type="entry name" value="SEGMENT POLARITY PROTEIN DISHEVELLED HOMOLOG MIG-5"/>
    <property type="match status" value="1"/>
</dbReference>
<evidence type="ECO:0000256" key="4">
    <source>
        <dbReference type="ARBA" id="ARBA00022687"/>
    </source>
</evidence>
<feature type="compositionally biased region" description="Basic residues" evidence="6">
    <location>
        <begin position="227"/>
        <end position="241"/>
    </location>
</feature>
<name>A0A3P6PED6_ANISI</name>
<dbReference type="EMBL" id="UYRR01001188">
    <property type="protein sequence ID" value="VDK18536.1"/>
    <property type="molecule type" value="Genomic_DNA"/>
</dbReference>
<dbReference type="GO" id="GO:0005109">
    <property type="term" value="F:frizzled binding"/>
    <property type="evidence" value="ECO:0007669"/>
    <property type="project" value="TreeGrafter"/>
</dbReference>